<evidence type="ECO:0000313" key="6">
    <source>
        <dbReference type="EMBL" id="KUE76392.1"/>
    </source>
</evidence>
<dbReference type="FunFam" id="3.30.70.360:FF:000014">
    <property type="entry name" value="N-acyl-L-amino acid amidohydrolase"/>
    <property type="match status" value="1"/>
</dbReference>
<dbReference type="InterPro" id="IPR017439">
    <property type="entry name" value="Amidohydrolase"/>
</dbReference>
<dbReference type="Proteomes" id="UP000431913">
    <property type="component" value="Unassembled WGS sequence"/>
</dbReference>
<feature type="binding site" evidence="3">
    <location>
        <position position="362"/>
    </location>
    <ligand>
        <name>Mn(2+)</name>
        <dbReference type="ChEBI" id="CHEBI:29035"/>
        <label>2</label>
    </ligand>
</feature>
<dbReference type="Proteomes" id="UP000032483">
    <property type="component" value="Unassembled WGS sequence"/>
</dbReference>
<feature type="domain" description="Peptidase M20 dimerisation" evidence="4">
    <location>
        <begin position="186"/>
        <end position="278"/>
    </location>
</feature>
<dbReference type="Proteomes" id="UP000472755">
    <property type="component" value="Unassembled WGS sequence"/>
</dbReference>
<dbReference type="SUPFAM" id="SSF53187">
    <property type="entry name" value="Zn-dependent exopeptidases"/>
    <property type="match status" value="1"/>
</dbReference>
<evidence type="ECO:0000313" key="10">
    <source>
        <dbReference type="Proteomes" id="UP000053433"/>
    </source>
</evidence>
<dbReference type="GeneID" id="42856080"/>
<organism evidence="5 9">
    <name type="scientific">Ruthenibacterium lactatiformans</name>
    <dbReference type="NCBI Taxonomy" id="1550024"/>
    <lineage>
        <taxon>Bacteria</taxon>
        <taxon>Bacillati</taxon>
        <taxon>Bacillota</taxon>
        <taxon>Clostridia</taxon>
        <taxon>Eubacteriales</taxon>
        <taxon>Oscillospiraceae</taxon>
        <taxon>Ruthenibacterium</taxon>
    </lineage>
</organism>
<evidence type="ECO:0000313" key="5">
    <source>
        <dbReference type="EMBL" id="KJF40672.1"/>
    </source>
</evidence>
<dbReference type="Gene3D" id="3.40.630.10">
    <property type="entry name" value="Zn peptidases"/>
    <property type="match status" value="1"/>
</dbReference>
<feature type="binding site" evidence="3">
    <location>
        <position position="163"/>
    </location>
    <ligand>
        <name>Mn(2+)</name>
        <dbReference type="ChEBI" id="CHEBI:29035"/>
        <label>2</label>
    </ligand>
</feature>
<comment type="caution">
    <text evidence="5">The sequence shown here is derived from an EMBL/GenBank/DDBJ whole genome shotgun (WGS) entry which is preliminary data.</text>
</comment>
<dbReference type="EMBL" id="VUNJ01000018">
    <property type="protein sequence ID" value="MST93008.1"/>
    <property type="molecule type" value="Genomic_DNA"/>
</dbReference>
<evidence type="ECO:0000313" key="7">
    <source>
        <dbReference type="EMBL" id="MST93008.1"/>
    </source>
</evidence>
<dbReference type="AlphaFoldDB" id="A0A0D8J179"/>
<sequence>MKNLHQQVLELLPQCIEDRRWLHRHAELSFREYKTADYLEQALCELEGLELSRPTPTSVMAVLRTGRPGRCLAIRADIDALPIREENELDYRSCNEGVMHACGHDGHAAILLNSVRLLCRRREELCGELRFIFQHAEETPPGGAVEVIRAGVLKGVDEVFGLHLTSTLPTGSFGVCSGVLTSATDRFEIEITGRGGHSSMPQECIDPIVTGAQIILALQTVLSRSLRPSDPAVLSVCQAHSGSAYNIIPGSMHLTGSVRSYDERVRATAERRIREISEGIAASAGADVQVEYVRGYDSIRNDPALTGWARNMIAQTFGTQAVHELSPIAPGDDFCYYDQVCPGFFLELGAANPEKGSDAPHHNARYRLDEDALAYGMEYTVALLSGRCCLQAL</sequence>
<protein>
    <submittedName>
        <fullName evidence="7">Amidohydrolase</fullName>
    </submittedName>
</protein>
<reference evidence="8 12" key="3">
    <citation type="journal article" date="2019" name="Nat. Med.">
        <title>A library of human gut bacterial isolates paired with longitudinal multiomics data enables mechanistic microbiome research.</title>
        <authorList>
            <person name="Poyet M."/>
            <person name="Groussin M."/>
            <person name="Gibbons S.M."/>
            <person name="Avila-Pacheco J."/>
            <person name="Jiang X."/>
            <person name="Kearney S.M."/>
            <person name="Perrotta A.R."/>
            <person name="Berdy B."/>
            <person name="Zhao S."/>
            <person name="Lieberman T.D."/>
            <person name="Swanson P.K."/>
            <person name="Smith M."/>
            <person name="Roesemann S."/>
            <person name="Alexander J.E."/>
            <person name="Rich S.A."/>
            <person name="Livny J."/>
            <person name="Vlamakis H."/>
            <person name="Clish C."/>
            <person name="Bullock K."/>
            <person name="Deik A."/>
            <person name="Scott J."/>
            <person name="Pierce K.A."/>
            <person name="Xavier R.J."/>
            <person name="Alm E.J."/>
        </authorList>
    </citation>
    <scope>NUCLEOTIDE SEQUENCE [LARGE SCALE GENOMIC DNA]</scope>
    <source>
        <strain evidence="8 12">BIOML-A4</strain>
    </source>
</reference>
<evidence type="ECO:0000259" key="4">
    <source>
        <dbReference type="Pfam" id="PF07687"/>
    </source>
</evidence>
<keyword evidence="9" id="KW-1185">Reference proteome</keyword>
<evidence type="ECO:0000313" key="12">
    <source>
        <dbReference type="Proteomes" id="UP000472755"/>
    </source>
</evidence>
<dbReference type="Pfam" id="PF07687">
    <property type="entry name" value="M20_dimer"/>
    <property type="match status" value="1"/>
</dbReference>
<accession>A0A0D8J179</accession>
<dbReference type="InterPro" id="IPR011650">
    <property type="entry name" value="Peptidase_M20_dimer"/>
</dbReference>
<keyword evidence="3" id="KW-0464">Manganese</keyword>
<evidence type="ECO:0000256" key="1">
    <source>
        <dbReference type="ARBA" id="ARBA00006153"/>
    </source>
</evidence>
<dbReference type="PIRSF" id="PIRSF005962">
    <property type="entry name" value="Pept_M20D_amidohydro"/>
    <property type="match status" value="1"/>
</dbReference>
<dbReference type="NCBIfam" id="TIGR01891">
    <property type="entry name" value="amidohydrolases"/>
    <property type="match status" value="1"/>
</dbReference>
<dbReference type="Gene3D" id="3.30.70.360">
    <property type="match status" value="1"/>
</dbReference>
<dbReference type="InterPro" id="IPR002933">
    <property type="entry name" value="Peptidase_M20"/>
</dbReference>
<proteinExistence type="inferred from homology"/>
<evidence type="ECO:0000313" key="9">
    <source>
        <dbReference type="Proteomes" id="UP000032483"/>
    </source>
</evidence>
<dbReference type="PANTHER" id="PTHR11014:SF63">
    <property type="entry name" value="METALLOPEPTIDASE, PUTATIVE (AFU_ORTHOLOGUE AFUA_6G09600)-RELATED"/>
    <property type="match status" value="1"/>
</dbReference>
<dbReference type="GO" id="GO:0016787">
    <property type="term" value="F:hydrolase activity"/>
    <property type="evidence" value="ECO:0007669"/>
    <property type="project" value="UniProtKB-KW"/>
</dbReference>
<dbReference type="Pfam" id="PF01546">
    <property type="entry name" value="Peptidase_M20"/>
    <property type="match status" value="1"/>
</dbReference>
<evidence type="ECO:0000313" key="8">
    <source>
        <dbReference type="EMBL" id="MTS28789.1"/>
    </source>
</evidence>
<gene>
    <name evidence="6" type="ORF">ASJ35_09245</name>
    <name evidence="7" type="ORF">FYJ76_13890</name>
    <name evidence="8" type="ORF">GMD59_16080</name>
    <name evidence="5" type="ORF">TQ39_05510</name>
</gene>
<dbReference type="InterPro" id="IPR036264">
    <property type="entry name" value="Bact_exopeptidase_dim_dom"/>
</dbReference>
<dbReference type="PATRIC" id="fig|1550024.3.peg.1237"/>
<name>A0A0D8J179_9FIRM</name>
<dbReference type="EMBL" id="WMZU01000036">
    <property type="protein sequence ID" value="MTS28789.1"/>
    <property type="molecule type" value="Genomic_DNA"/>
</dbReference>
<feature type="binding site" evidence="3">
    <location>
        <position position="138"/>
    </location>
    <ligand>
        <name>Mn(2+)</name>
        <dbReference type="ChEBI" id="CHEBI:29035"/>
        <label>2</label>
    </ligand>
</feature>
<accession>A0A0W7TRB2</accession>
<dbReference type="PANTHER" id="PTHR11014">
    <property type="entry name" value="PEPTIDASE M20 FAMILY MEMBER"/>
    <property type="match status" value="1"/>
</dbReference>
<keyword evidence="3" id="KW-0479">Metal-binding</keyword>
<dbReference type="EMBL" id="JXXK01000005">
    <property type="protein sequence ID" value="KJF40672.1"/>
    <property type="molecule type" value="Genomic_DNA"/>
</dbReference>
<reference evidence="7 11" key="4">
    <citation type="submission" date="2019-08" db="EMBL/GenBank/DDBJ databases">
        <title>In-depth cultivation of the pig gut microbiome towards novel bacterial diversity and tailored functional studies.</title>
        <authorList>
            <person name="Wylensek D."/>
            <person name="Hitch T.C.A."/>
            <person name="Clavel T."/>
        </authorList>
    </citation>
    <scope>NUCLEOTIDE SEQUENCE [LARGE SCALE GENOMIC DNA]</scope>
    <source>
        <strain evidence="7 11">WCA3-601-WT-6J</strain>
    </source>
</reference>
<feature type="binding site" evidence="3">
    <location>
        <position position="104"/>
    </location>
    <ligand>
        <name>Mn(2+)</name>
        <dbReference type="ChEBI" id="CHEBI:29035"/>
        <label>2</label>
    </ligand>
</feature>
<comment type="cofactor">
    <cofactor evidence="3">
        <name>Mn(2+)</name>
        <dbReference type="ChEBI" id="CHEBI:29035"/>
    </cofactor>
    <text evidence="3">The Mn(2+) ion enhances activity.</text>
</comment>
<reference evidence="6 10" key="2">
    <citation type="submission" date="2015-10" db="EMBL/GenBank/DDBJ databases">
        <title>A novel member of the family Ruminococcaceae isolated from human faeces.</title>
        <authorList>
            <person name="Shkoporov A.N."/>
            <person name="Chaplin A.V."/>
            <person name="Motuzova O.V."/>
            <person name="Kafarskaia L.I."/>
            <person name="Efimov B.A."/>
        </authorList>
    </citation>
    <scope>NUCLEOTIDE SEQUENCE [LARGE SCALE GENOMIC DNA]</scope>
    <source>
        <strain evidence="6 10">668</strain>
    </source>
</reference>
<dbReference type="RefSeq" id="WP_009322151.1">
    <property type="nucleotide sequence ID" value="NZ_CAOJUJ010000007.1"/>
</dbReference>
<dbReference type="EMBL" id="LMUA01000010">
    <property type="protein sequence ID" value="KUE76392.1"/>
    <property type="molecule type" value="Genomic_DNA"/>
</dbReference>
<dbReference type="SUPFAM" id="SSF55031">
    <property type="entry name" value="Bacterial exopeptidase dimerisation domain"/>
    <property type="match status" value="1"/>
</dbReference>
<evidence type="ECO:0000313" key="11">
    <source>
        <dbReference type="Proteomes" id="UP000431913"/>
    </source>
</evidence>
<evidence type="ECO:0000256" key="3">
    <source>
        <dbReference type="PIRSR" id="PIRSR005962-1"/>
    </source>
</evidence>
<comment type="similarity">
    <text evidence="1">Belongs to the peptidase M20 family.</text>
</comment>
<keyword evidence="2 7" id="KW-0378">Hydrolase</keyword>
<feature type="binding site" evidence="3">
    <location>
        <position position="102"/>
    </location>
    <ligand>
        <name>Mn(2+)</name>
        <dbReference type="ChEBI" id="CHEBI:29035"/>
        <label>2</label>
    </ligand>
</feature>
<dbReference type="Proteomes" id="UP000053433">
    <property type="component" value="Unassembled WGS sequence"/>
</dbReference>
<evidence type="ECO:0000256" key="2">
    <source>
        <dbReference type="ARBA" id="ARBA00022801"/>
    </source>
</evidence>
<reference evidence="5" key="1">
    <citation type="submission" date="2015-02" db="EMBL/GenBank/DDBJ databases">
        <title>A novel member of the family Ruminococcaceae isolated from human feces.</title>
        <authorList>
            <person name="Shkoporov A.N."/>
            <person name="Chaplin A.V."/>
            <person name="Motuzova O.V."/>
            <person name="Kafarskaia L.I."/>
            <person name="Khokhlova E.V."/>
            <person name="Efimov B.A."/>
        </authorList>
    </citation>
    <scope>NUCLEOTIDE SEQUENCE [LARGE SCALE GENOMIC DNA]</scope>
    <source>
        <strain evidence="5">585-1</strain>
    </source>
</reference>
<dbReference type="GO" id="GO:0046872">
    <property type="term" value="F:metal ion binding"/>
    <property type="evidence" value="ECO:0007669"/>
    <property type="project" value="UniProtKB-KW"/>
</dbReference>